<dbReference type="OrthoDB" id="3893742at2"/>
<comment type="caution">
    <text evidence="1">The sequence shown here is derived from an EMBL/GenBank/DDBJ whole genome shotgun (WGS) entry which is preliminary data.</text>
</comment>
<dbReference type="Proteomes" id="UP000267430">
    <property type="component" value="Unassembled WGS sequence"/>
</dbReference>
<dbReference type="RefSeq" id="WP_126866739.1">
    <property type="nucleotide sequence ID" value="NZ_JAUSTX010000010.1"/>
</dbReference>
<keyword evidence="2" id="KW-1185">Reference proteome</keyword>
<reference evidence="1 2" key="1">
    <citation type="submission" date="2018-12" db="EMBL/GenBank/DDBJ databases">
        <title>Bacillus chawlae sp. nov., Bacillus glennii sp. nov., and Bacillus saganii sp. nov. Isolated from the Vehicle Assembly Building at Kennedy Space Center where the Viking Spacecraft were Assembled.</title>
        <authorList>
            <person name="Seuylemezian A."/>
            <person name="Vaishampayan P."/>
        </authorList>
    </citation>
    <scope>NUCLEOTIDE SEQUENCE [LARGE SCALE GENOMIC DNA]</scope>
    <source>
        <strain evidence="1 2">L5</strain>
    </source>
</reference>
<dbReference type="EMBL" id="RYZZ01000037">
    <property type="protein sequence ID" value="RUQ25885.1"/>
    <property type="molecule type" value="Genomic_DNA"/>
</dbReference>
<evidence type="ECO:0000313" key="1">
    <source>
        <dbReference type="EMBL" id="RUQ25885.1"/>
    </source>
</evidence>
<organism evidence="1 2">
    <name type="scientific">Peribacillus cavernae</name>
    <dbReference type="NCBI Taxonomy" id="1674310"/>
    <lineage>
        <taxon>Bacteria</taxon>
        <taxon>Bacillati</taxon>
        <taxon>Bacillota</taxon>
        <taxon>Bacilli</taxon>
        <taxon>Bacillales</taxon>
        <taxon>Bacillaceae</taxon>
        <taxon>Peribacillus</taxon>
    </lineage>
</organism>
<proteinExistence type="predicted"/>
<accession>A0A3S0TWZ2</accession>
<sequence>MGLLWHVGENQFPYLVGLYGQNGKNDKQMIKESLLQEAQELMNDRIGIECLFKYAPSLDQYGFFSGGPWENASKLQPQLVRGTLAAGGKLAAAETISNLRMLAVATGLYISPYIPREDAKSYLDKVLTHNLDILYQPETEEMRIKGTQETLQIRQLFEFIFTQHSFPGILTFLTEEIKKLSIQRPIITSNIEKLIASGINCTMEDQRINTEFHRFESAVTLPSELSRQYKGNYVEDLAHSTETILAKEAEQLSRSMHDTGLVSKVHVHFITFAVKHHFHLVGKMLGLSSDGFRRLNANADLVKKLIEIAIKPHTKQSVYGLSRLLERDIFTADFTNRLEVFIRTVPVPEAENKLKALYYDNELEASVSLLAGIVSVLGQPLGIGQGFNPCCQSTRALSYWAQKDPVFLLDLLAEAVTNGNITCFFEGITIDSCALTVKDLDYTIPMDSVSVVLVPPLHAIYEDMIKRIGFRGEDIHKVINPAFHRSGVLSGFADKYHHDDFSDQFQNYYHPAYSNTINSYLPQPAGIVIYDQNDQALGAHAILIQRIGEDPEGNNRVYFYNPNNDSSQTWGSNIKTSVTENGELEGESSLLFADFLTCLYAFHYPE</sequence>
<gene>
    <name evidence="1" type="ORF">ELQ35_18875</name>
</gene>
<protein>
    <submittedName>
        <fullName evidence="1">Uncharacterized protein</fullName>
    </submittedName>
</protein>
<dbReference type="AlphaFoldDB" id="A0A3S0TWZ2"/>
<evidence type="ECO:0000313" key="2">
    <source>
        <dbReference type="Proteomes" id="UP000267430"/>
    </source>
</evidence>
<name>A0A3S0TWZ2_9BACI</name>